<feature type="transmembrane region" description="Helical" evidence="7">
    <location>
        <begin position="187"/>
        <end position="209"/>
    </location>
</feature>
<dbReference type="RefSeq" id="WP_307204295.1">
    <property type="nucleotide sequence ID" value="NZ_JAUSSU010000005.1"/>
</dbReference>
<accession>A0ABT9U2B4</accession>
<feature type="domain" description="ABC transmembrane type-1" evidence="8">
    <location>
        <begin position="78"/>
        <end position="281"/>
    </location>
</feature>
<evidence type="ECO:0000256" key="6">
    <source>
        <dbReference type="ARBA" id="ARBA00023136"/>
    </source>
</evidence>
<organism evidence="9 10">
    <name type="scientific">Paenibacillus harenae</name>
    <dbReference type="NCBI Taxonomy" id="306543"/>
    <lineage>
        <taxon>Bacteria</taxon>
        <taxon>Bacillati</taxon>
        <taxon>Bacillota</taxon>
        <taxon>Bacilli</taxon>
        <taxon>Bacillales</taxon>
        <taxon>Paenibacillaceae</taxon>
        <taxon>Paenibacillus</taxon>
    </lineage>
</organism>
<dbReference type="PROSITE" id="PS50928">
    <property type="entry name" value="ABC_TM1"/>
    <property type="match status" value="1"/>
</dbReference>
<comment type="similarity">
    <text evidence="7">Belongs to the binding-protein-dependent transport system permease family.</text>
</comment>
<evidence type="ECO:0000256" key="1">
    <source>
        <dbReference type="ARBA" id="ARBA00004651"/>
    </source>
</evidence>
<feature type="transmembrane region" description="Helical" evidence="7">
    <location>
        <begin position="145"/>
        <end position="167"/>
    </location>
</feature>
<name>A0ABT9U2B4_PAEHA</name>
<dbReference type="InterPro" id="IPR000515">
    <property type="entry name" value="MetI-like"/>
</dbReference>
<evidence type="ECO:0000256" key="3">
    <source>
        <dbReference type="ARBA" id="ARBA00022475"/>
    </source>
</evidence>
<feature type="transmembrane region" description="Helical" evidence="7">
    <location>
        <begin position="21"/>
        <end position="42"/>
    </location>
</feature>
<sequence length="298" mass="33674">MEHLRVKDTKSDKVFTVINAIFLLTITIVVLYPLIFIAAASFSSPSAVIAGKVWLFPVDPTLKGYQAVFEYNQIWTGFFNSMYYTAVGTLVNVILTVMAAYALSRKDLRGRNFIMIAMVFTILFHAGLIPTYLVVRDLGLLDTRFAMILPAAVAVWNVIIARTFFQVTIPDELLEAAQMDGCSDFKFFFKIVFPLSAPIIAVLTLFYAVGHWNQYFQALIYLRNPDLFPLQIILRQILIQNEVDASMMIDVKSVAERDGLRQLLKYSVIVIASFPIIMVYPFVQKHFVKGIMIGSLKG</sequence>
<feature type="transmembrane region" description="Helical" evidence="7">
    <location>
        <begin position="113"/>
        <end position="133"/>
    </location>
</feature>
<protein>
    <submittedName>
        <fullName evidence="9">Multiple sugar transport system permease protein/putative aldouronate transport system permease protein</fullName>
    </submittedName>
</protein>
<keyword evidence="2 7" id="KW-0813">Transport</keyword>
<reference evidence="9 10" key="1">
    <citation type="submission" date="2023-07" db="EMBL/GenBank/DDBJ databases">
        <title>Sorghum-associated microbial communities from plants grown in Nebraska, USA.</title>
        <authorList>
            <person name="Schachtman D."/>
        </authorList>
    </citation>
    <scope>NUCLEOTIDE SEQUENCE [LARGE SCALE GENOMIC DNA]</scope>
    <source>
        <strain evidence="9 10">CC482</strain>
    </source>
</reference>
<feature type="transmembrane region" description="Helical" evidence="7">
    <location>
        <begin position="263"/>
        <end position="283"/>
    </location>
</feature>
<evidence type="ECO:0000256" key="4">
    <source>
        <dbReference type="ARBA" id="ARBA00022692"/>
    </source>
</evidence>
<evidence type="ECO:0000256" key="7">
    <source>
        <dbReference type="RuleBase" id="RU363032"/>
    </source>
</evidence>
<dbReference type="PANTHER" id="PTHR43744">
    <property type="entry name" value="ABC TRANSPORTER PERMEASE PROTEIN MG189-RELATED-RELATED"/>
    <property type="match status" value="1"/>
</dbReference>
<dbReference type="Proteomes" id="UP001229346">
    <property type="component" value="Unassembled WGS sequence"/>
</dbReference>
<evidence type="ECO:0000256" key="2">
    <source>
        <dbReference type="ARBA" id="ARBA00022448"/>
    </source>
</evidence>
<evidence type="ECO:0000259" key="8">
    <source>
        <dbReference type="PROSITE" id="PS50928"/>
    </source>
</evidence>
<dbReference type="PANTHER" id="PTHR43744:SF9">
    <property type="entry name" value="POLYGALACTURONAN_RHAMNOGALACTURONAN TRANSPORT SYSTEM PERMEASE PROTEIN YTCP"/>
    <property type="match status" value="1"/>
</dbReference>
<evidence type="ECO:0000313" key="10">
    <source>
        <dbReference type="Proteomes" id="UP001229346"/>
    </source>
</evidence>
<feature type="transmembrane region" description="Helical" evidence="7">
    <location>
        <begin position="82"/>
        <end position="101"/>
    </location>
</feature>
<gene>
    <name evidence="9" type="ORF">J2T15_002657</name>
</gene>
<keyword evidence="9" id="KW-0762">Sugar transport</keyword>
<dbReference type="EMBL" id="JAUSSU010000005">
    <property type="protein sequence ID" value="MDQ0113216.1"/>
    <property type="molecule type" value="Genomic_DNA"/>
</dbReference>
<evidence type="ECO:0000313" key="9">
    <source>
        <dbReference type="EMBL" id="MDQ0113216.1"/>
    </source>
</evidence>
<comment type="caution">
    <text evidence="9">The sequence shown here is derived from an EMBL/GenBank/DDBJ whole genome shotgun (WGS) entry which is preliminary data.</text>
</comment>
<keyword evidence="6 7" id="KW-0472">Membrane</keyword>
<dbReference type="Pfam" id="PF00528">
    <property type="entry name" value="BPD_transp_1"/>
    <property type="match status" value="1"/>
</dbReference>
<dbReference type="InterPro" id="IPR035906">
    <property type="entry name" value="MetI-like_sf"/>
</dbReference>
<dbReference type="CDD" id="cd06261">
    <property type="entry name" value="TM_PBP2"/>
    <property type="match status" value="1"/>
</dbReference>
<keyword evidence="10" id="KW-1185">Reference proteome</keyword>
<proteinExistence type="inferred from homology"/>
<dbReference type="SUPFAM" id="SSF161098">
    <property type="entry name" value="MetI-like"/>
    <property type="match status" value="1"/>
</dbReference>
<keyword evidence="4 7" id="KW-0812">Transmembrane</keyword>
<comment type="subcellular location">
    <subcellularLocation>
        <location evidence="1 7">Cell membrane</location>
        <topology evidence="1 7">Multi-pass membrane protein</topology>
    </subcellularLocation>
</comment>
<keyword evidence="3" id="KW-1003">Cell membrane</keyword>
<evidence type="ECO:0000256" key="5">
    <source>
        <dbReference type="ARBA" id="ARBA00022989"/>
    </source>
</evidence>
<dbReference type="Gene3D" id="1.10.3720.10">
    <property type="entry name" value="MetI-like"/>
    <property type="match status" value="1"/>
</dbReference>
<keyword evidence="5 7" id="KW-1133">Transmembrane helix</keyword>